<evidence type="ECO:0000313" key="3">
    <source>
        <dbReference type="EMBL" id="KAK0720274.1"/>
    </source>
</evidence>
<organism evidence="3 4">
    <name type="scientific">Lasiosphaeris hirsuta</name>
    <dbReference type="NCBI Taxonomy" id="260670"/>
    <lineage>
        <taxon>Eukaryota</taxon>
        <taxon>Fungi</taxon>
        <taxon>Dikarya</taxon>
        <taxon>Ascomycota</taxon>
        <taxon>Pezizomycotina</taxon>
        <taxon>Sordariomycetes</taxon>
        <taxon>Sordariomycetidae</taxon>
        <taxon>Sordariales</taxon>
        <taxon>Lasiosphaeriaceae</taxon>
        <taxon>Lasiosphaeris</taxon>
    </lineage>
</organism>
<dbReference type="EMBL" id="JAUKUA010000003">
    <property type="protein sequence ID" value="KAK0720274.1"/>
    <property type="molecule type" value="Genomic_DNA"/>
</dbReference>
<feature type="domain" description="CPAF-like PDZ" evidence="2">
    <location>
        <begin position="211"/>
        <end position="324"/>
    </location>
</feature>
<evidence type="ECO:0000256" key="1">
    <source>
        <dbReference type="SAM" id="MobiDB-lite"/>
    </source>
</evidence>
<proteinExistence type="predicted"/>
<dbReference type="SUPFAM" id="SSF52096">
    <property type="entry name" value="ClpP/crotonase"/>
    <property type="match status" value="1"/>
</dbReference>
<evidence type="ECO:0000259" key="2">
    <source>
        <dbReference type="Pfam" id="PF23658"/>
    </source>
</evidence>
<name>A0AA40DXP7_9PEZI</name>
<dbReference type="InterPro" id="IPR029045">
    <property type="entry name" value="ClpP/crotonase-like_dom_sf"/>
</dbReference>
<dbReference type="Proteomes" id="UP001172102">
    <property type="component" value="Unassembled WGS sequence"/>
</dbReference>
<dbReference type="AlphaFoldDB" id="A0AA40DXP7"/>
<dbReference type="PANTHER" id="PTHR37049:SF4">
    <property type="entry name" value="RHODANESE DOMAIN-CONTAINING PROTEIN"/>
    <property type="match status" value="1"/>
</dbReference>
<gene>
    <name evidence="3" type="ORF">B0H67DRAFT_181649</name>
</gene>
<dbReference type="InterPro" id="IPR056186">
    <property type="entry name" value="PDZ_CPAF-rel"/>
</dbReference>
<dbReference type="InterPro" id="IPR052766">
    <property type="entry name" value="S41A_metabolite_peptidase"/>
</dbReference>
<comment type="caution">
    <text evidence="3">The sequence shown here is derived from an EMBL/GenBank/DDBJ whole genome shotgun (WGS) entry which is preliminary data.</text>
</comment>
<feature type="compositionally biased region" description="Low complexity" evidence="1">
    <location>
        <begin position="682"/>
        <end position="701"/>
    </location>
</feature>
<feature type="region of interest" description="Disordered" evidence="1">
    <location>
        <begin position="641"/>
        <end position="759"/>
    </location>
</feature>
<feature type="compositionally biased region" description="Polar residues" evidence="1">
    <location>
        <begin position="354"/>
        <end position="363"/>
    </location>
</feature>
<feature type="compositionally biased region" description="Low complexity" evidence="1">
    <location>
        <begin position="712"/>
        <end position="732"/>
    </location>
</feature>
<feature type="region of interest" description="Disordered" evidence="1">
    <location>
        <begin position="335"/>
        <end position="372"/>
    </location>
</feature>
<sequence>MPSTTSSFEGNINSGPTCLSQTASMAGLLTTHCRDQLAANHLFLMMRIITLACFLLSLNVGSYAHVVRRQDSPTVSPMPASTSTNVEPCAIASSLSLPSGTASPLLPIPPSKALACLKSVPVDVENDAALIEYLIPYVLFQSSLGDLTEPPSGYLLPGFDILGGLEEIKSKLFSGGYSNQWEFAQDLYSIFTEASDGHFNYKPSLLTVFRFRIPRNVISISSDGISPPKIYDLDDVLFGPRQGYQYSDIISIDNVPIEEYLVSLAKARSQDPDAKYNSLFVSAPFDTSSSFGQEFRRLHDSLPDESVWRFSNGTTRTILNVAVFGQLPPDIIDGDDLHAAFELPPPETTSPSSVQKPSATSTQLPPPNPTVAGYPWPVEKHFDDNVSGYFLNGSYTDTCVMAVLSFSPPEQERGNGLIEFRRVVRDTIDACKKANRTKLIIDLSANPGGHLLPAFELYRSLFPTTDIWDGSRIRAFDTFDFIGQMLWDIPDGRRFFIDNTVDKDHKSFASWSDVYGPVTFPHDSLTSLLRKNFSAPEHDGFLVTGFNTSEPARKQPFAAKDIVIVTDGFCHSTCPTLLGLLTREHSIRTIALGGRPLDAPMQAMGGVKGAQSLNFHDLYNFIDAAVKENNNNIPSVLAQSGLFPSLHPAPSSPSSTPRRRAAASTTATRTPAPAPTRTRRCSSSTKPPTASSSTPPRRSSTSPPPGKPPLTSPGAAPSASPAAPSTRTAPLATCPPTRPRQGQEPRARVRRPRVANIQRDRGLRDGEGCAGICCCSCGRERGEGGCG</sequence>
<reference evidence="3" key="1">
    <citation type="submission" date="2023-06" db="EMBL/GenBank/DDBJ databases">
        <title>Genome-scale phylogeny and comparative genomics of the fungal order Sordariales.</title>
        <authorList>
            <consortium name="Lawrence Berkeley National Laboratory"/>
            <person name="Hensen N."/>
            <person name="Bonometti L."/>
            <person name="Westerberg I."/>
            <person name="Brannstrom I.O."/>
            <person name="Guillou S."/>
            <person name="Cros-Aarteil S."/>
            <person name="Calhoun S."/>
            <person name="Haridas S."/>
            <person name="Kuo A."/>
            <person name="Mondo S."/>
            <person name="Pangilinan J."/>
            <person name="Riley R."/>
            <person name="Labutti K."/>
            <person name="Andreopoulos B."/>
            <person name="Lipzen A."/>
            <person name="Chen C."/>
            <person name="Yanf M."/>
            <person name="Daum C."/>
            <person name="Ng V."/>
            <person name="Clum A."/>
            <person name="Steindorff A."/>
            <person name="Ohm R."/>
            <person name="Martin F."/>
            <person name="Silar P."/>
            <person name="Natvig D."/>
            <person name="Lalanne C."/>
            <person name="Gautier V."/>
            <person name="Ament-Velasquez S.L."/>
            <person name="Kruys A."/>
            <person name="Hutchinson M.I."/>
            <person name="Powell A.J."/>
            <person name="Barry K."/>
            <person name="Miller A.N."/>
            <person name="Grigoriev I.V."/>
            <person name="Debuchy R."/>
            <person name="Gladieux P."/>
            <person name="Thoren M.H."/>
            <person name="Johannesson H."/>
        </authorList>
    </citation>
    <scope>NUCLEOTIDE SEQUENCE</scope>
    <source>
        <strain evidence="3">SMH4607-1</strain>
    </source>
</reference>
<evidence type="ECO:0000313" key="4">
    <source>
        <dbReference type="Proteomes" id="UP001172102"/>
    </source>
</evidence>
<keyword evidence="4" id="KW-1185">Reference proteome</keyword>
<dbReference type="Gene3D" id="3.90.226.10">
    <property type="entry name" value="2-enoyl-CoA Hydratase, Chain A, domain 1"/>
    <property type="match status" value="1"/>
</dbReference>
<dbReference type="Pfam" id="PF23658">
    <property type="entry name" value="PDZ_CPAF_rel"/>
    <property type="match status" value="1"/>
</dbReference>
<feature type="compositionally biased region" description="Low complexity" evidence="1">
    <location>
        <begin position="648"/>
        <end position="671"/>
    </location>
</feature>
<protein>
    <recommendedName>
        <fullName evidence="2">CPAF-like PDZ domain-containing protein</fullName>
    </recommendedName>
</protein>
<dbReference type="PANTHER" id="PTHR37049">
    <property type="entry name" value="PEPTIDASE S41 FAMILY PROTEIN"/>
    <property type="match status" value="1"/>
</dbReference>
<accession>A0AA40DXP7</accession>
<feature type="compositionally biased region" description="Pro residues" evidence="1">
    <location>
        <begin position="702"/>
        <end position="711"/>
    </location>
</feature>